<gene>
    <name evidence="2" type="ORF">BSL78_25034</name>
</gene>
<keyword evidence="3" id="KW-1185">Reference proteome</keyword>
<feature type="compositionally biased region" description="Polar residues" evidence="1">
    <location>
        <begin position="413"/>
        <end position="424"/>
    </location>
</feature>
<sequence length="774" mass="87023">MSRNQLKCVSCSMFRPGRAWDEHDLCPKCRSCTRRDPCLVCIKFSPTQWQEIDQWLKSLRTKLQGKLDLIPNDIGAEDIGGTGEREEEGEVEREVEESGQERAEGEREEREKEKEKEKERVPLTVPATSGVVTTKGKGRSKGKAPAKKRPLKKRHCSAGLEVTPQCGPQQDRPTERGPPATESSGPKESAIEGSVRRSRSHSREPEREPERRVPTETPTRESRGRETSRRPRRDRSGTHSRSPRRKERRRHSPTSDESSESSDDGYRRAKRRRRSPRRRQEEEPAWLAQLTGLLRPLIEQRVTTVTDKAPGSTGSGPTTAPHPVSDPDALDCRASVNLSGLEDEGDLMDPTEPLDYDPMEDSFSRSYEPEEAPITGGALPQELMARAADIFRRHLGFEEPETQPQKAGRVSKLTATGEMSSKPKTTMPVDATCYDRFEAIADKNRWTAFPARADRAVRVPDEAWRALFKCPTIPQEAKERLKAEHGASSSQTFKTPDQRKLEELLVEVDTAARSGMKFASVLMLSAEVLMRHHQQLPEDDSQVSRDEAGQLLLLLGPLVRLAYDQFARVATRSVKARRENVVSAIRWPSTEARNRMLALPVLGEDLFGGNFQKKLQEEVARRETLAKSEFRPSATQRPRPFRPRENKPTRGARAAPARPLSRGALRGRSRGTAYRPTRSWTPRGGRGTAPPRRDNDRSSTDRRSPPSPRGAHLTAAIPQVGGRLTNFTQQWEFIGGDKWVLDTVEHGYRIEFSSSPPFGAEEDRHPHPQTPSNA</sequence>
<feature type="compositionally biased region" description="Acidic residues" evidence="1">
    <location>
        <begin position="85"/>
        <end position="98"/>
    </location>
</feature>
<comment type="caution">
    <text evidence="2">The sequence shown here is derived from an EMBL/GenBank/DDBJ whole genome shotgun (WGS) entry which is preliminary data.</text>
</comment>
<feature type="compositionally biased region" description="Basic residues" evidence="1">
    <location>
        <begin position="136"/>
        <end position="156"/>
    </location>
</feature>
<evidence type="ECO:0000313" key="2">
    <source>
        <dbReference type="EMBL" id="PIK38122.1"/>
    </source>
</evidence>
<feature type="compositionally biased region" description="Low complexity" evidence="1">
    <location>
        <begin position="651"/>
        <end position="666"/>
    </location>
</feature>
<accession>A0A2G8JQS5</accession>
<name>A0A2G8JQS5_STIJA</name>
<feature type="compositionally biased region" description="Basic and acidic residues" evidence="1">
    <location>
        <begin position="201"/>
        <end position="237"/>
    </location>
</feature>
<feature type="region of interest" description="Disordered" evidence="1">
    <location>
        <begin position="622"/>
        <end position="713"/>
    </location>
</feature>
<dbReference type="AlphaFoldDB" id="A0A2G8JQS5"/>
<feature type="compositionally biased region" description="Basic and acidic residues" evidence="1">
    <location>
        <begin position="99"/>
        <end position="121"/>
    </location>
</feature>
<dbReference type="Proteomes" id="UP000230750">
    <property type="component" value="Unassembled WGS sequence"/>
</dbReference>
<feature type="region of interest" description="Disordered" evidence="1">
    <location>
        <begin position="72"/>
        <end position="353"/>
    </location>
</feature>
<feature type="region of interest" description="Disordered" evidence="1">
    <location>
        <begin position="751"/>
        <end position="774"/>
    </location>
</feature>
<protein>
    <submittedName>
        <fullName evidence="2">Uncharacterized protein</fullName>
    </submittedName>
</protein>
<dbReference type="EMBL" id="MRZV01001400">
    <property type="protein sequence ID" value="PIK38122.1"/>
    <property type="molecule type" value="Genomic_DNA"/>
</dbReference>
<organism evidence="2 3">
    <name type="scientific">Stichopus japonicus</name>
    <name type="common">Sea cucumber</name>
    <dbReference type="NCBI Taxonomy" id="307972"/>
    <lineage>
        <taxon>Eukaryota</taxon>
        <taxon>Metazoa</taxon>
        <taxon>Echinodermata</taxon>
        <taxon>Eleutherozoa</taxon>
        <taxon>Echinozoa</taxon>
        <taxon>Holothuroidea</taxon>
        <taxon>Aspidochirotacea</taxon>
        <taxon>Aspidochirotida</taxon>
        <taxon>Stichopodidae</taxon>
        <taxon>Apostichopus</taxon>
    </lineage>
</organism>
<feature type="compositionally biased region" description="Basic residues" evidence="1">
    <location>
        <begin position="268"/>
        <end position="277"/>
    </location>
</feature>
<proteinExistence type="predicted"/>
<feature type="compositionally biased region" description="Acidic residues" evidence="1">
    <location>
        <begin position="341"/>
        <end position="353"/>
    </location>
</feature>
<reference evidence="2 3" key="1">
    <citation type="journal article" date="2017" name="PLoS Biol.">
        <title>The sea cucumber genome provides insights into morphological evolution and visceral regeneration.</title>
        <authorList>
            <person name="Zhang X."/>
            <person name="Sun L."/>
            <person name="Yuan J."/>
            <person name="Sun Y."/>
            <person name="Gao Y."/>
            <person name="Zhang L."/>
            <person name="Li S."/>
            <person name="Dai H."/>
            <person name="Hamel J.F."/>
            <person name="Liu C."/>
            <person name="Yu Y."/>
            <person name="Liu S."/>
            <person name="Lin W."/>
            <person name="Guo K."/>
            <person name="Jin S."/>
            <person name="Xu P."/>
            <person name="Storey K.B."/>
            <person name="Huan P."/>
            <person name="Zhang T."/>
            <person name="Zhou Y."/>
            <person name="Zhang J."/>
            <person name="Lin C."/>
            <person name="Li X."/>
            <person name="Xing L."/>
            <person name="Huo D."/>
            <person name="Sun M."/>
            <person name="Wang L."/>
            <person name="Mercier A."/>
            <person name="Li F."/>
            <person name="Yang H."/>
            <person name="Xiang J."/>
        </authorList>
    </citation>
    <scope>NUCLEOTIDE SEQUENCE [LARGE SCALE GENOMIC DNA]</scope>
    <source>
        <strain evidence="2">Shaxun</strain>
        <tissue evidence="2">Muscle</tissue>
    </source>
</reference>
<feature type="region of interest" description="Disordered" evidence="1">
    <location>
        <begin position="399"/>
        <end position="424"/>
    </location>
</feature>
<feature type="compositionally biased region" description="Basic and acidic residues" evidence="1">
    <location>
        <begin position="691"/>
        <end position="704"/>
    </location>
</feature>
<evidence type="ECO:0000256" key="1">
    <source>
        <dbReference type="SAM" id="MobiDB-lite"/>
    </source>
</evidence>
<evidence type="ECO:0000313" key="3">
    <source>
        <dbReference type="Proteomes" id="UP000230750"/>
    </source>
</evidence>
<feature type="compositionally biased region" description="Basic residues" evidence="1">
    <location>
        <begin position="241"/>
        <end position="252"/>
    </location>
</feature>